<dbReference type="SUPFAM" id="SSF103190">
    <property type="entry name" value="Sensory domain-like"/>
    <property type="match status" value="1"/>
</dbReference>
<keyword evidence="9 11" id="KW-1133">Transmembrane helix</keyword>
<accession>A0A4P6LV08</accession>
<comment type="catalytic activity">
    <reaction evidence="1">
        <text>ATP + protein L-histidine = ADP + protein N-phospho-L-histidine.</text>
        <dbReference type="EC" id="2.7.13.3"/>
    </reaction>
</comment>
<reference evidence="13 14" key="1">
    <citation type="submission" date="2019-01" db="EMBL/GenBank/DDBJ databases">
        <title>PMF-metabolizing Aryl O-demethylase.</title>
        <authorList>
            <person name="Kim M."/>
        </authorList>
    </citation>
    <scope>NUCLEOTIDE SEQUENCE [LARGE SCALE GENOMIC DNA]</scope>
    <source>
        <strain evidence="13 14">PMF1</strain>
    </source>
</reference>
<dbReference type="AlphaFoldDB" id="A0A4P6LV08"/>
<dbReference type="GO" id="GO:0000155">
    <property type="term" value="F:phosphorelay sensor kinase activity"/>
    <property type="evidence" value="ECO:0007669"/>
    <property type="project" value="TreeGrafter"/>
</dbReference>
<keyword evidence="4" id="KW-1003">Cell membrane</keyword>
<evidence type="ECO:0000256" key="4">
    <source>
        <dbReference type="ARBA" id="ARBA00022475"/>
    </source>
</evidence>
<keyword evidence="6" id="KW-0808">Transferase</keyword>
<keyword evidence="5" id="KW-0597">Phosphoprotein</keyword>
<evidence type="ECO:0000256" key="5">
    <source>
        <dbReference type="ARBA" id="ARBA00022553"/>
    </source>
</evidence>
<feature type="domain" description="Single cache" evidence="12">
    <location>
        <begin position="74"/>
        <end position="177"/>
    </location>
</feature>
<evidence type="ECO:0000313" key="13">
    <source>
        <dbReference type="EMBL" id="QBE94960.1"/>
    </source>
</evidence>
<keyword evidence="10 11" id="KW-0472">Membrane</keyword>
<evidence type="ECO:0000256" key="10">
    <source>
        <dbReference type="ARBA" id="ARBA00023136"/>
    </source>
</evidence>
<dbReference type="PANTHER" id="PTHR45528">
    <property type="entry name" value="SENSOR HISTIDINE KINASE CPXA"/>
    <property type="match status" value="1"/>
</dbReference>
<evidence type="ECO:0000256" key="2">
    <source>
        <dbReference type="ARBA" id="ARBA00004651"/>
    </source>
</evidence>
<feature type="transmembrane region" description="Helical" evidence="11">
    <location>
        <begin position="180"/>
        <end position="201"/>
    </location>
</feature>
<dbReference type="Proteomes" id="UP000289794">
    <property type="component" value="Chromosome"/>
</dbReference>
<keyword evidence="8" id="KW-0418">Kinase</keyword>
<dbReference type="PANTHER" id="PTHR45528:SF10">
    <property type="entry name" value="METHYL-ACCEPTING CHEMOTAXIS PROTEIN"/>
    <property type="match status" value="1"/>
</dbReference>
<evidence type="ECO:0000256" key="6">
    <source>
        <dbReference type="ARBA" id="ARBA00022679"/>
    </source>
</evidence>
<evidence type="ECO:0000256" key="9">
    <source>
        <dbReference type="ARBA" id="ARBA00022989"/>
    </source>
</evidence>
<organism evidence="13 14">
    <name type="scientific">Blautia producta</name>
    <dbReference type="NCBI Taxonomy" id="33035"/>
    <lineage>
        <taxon>Bacteria</taxon>
        <taxon>Bacillati</taxon>
        <taxon>Bacillota</taxon>
        <taxon>Clostridia</taxon>
        <taxon>Lachnospirales</taxon>
        <taxon>Lachnospiraceae</taxon>
        <taxon>Blautia</taxon>
    </lineage>
</organism>
<dbReference type="KEGG" id="bpro:PMF13cell1_00457"/>
<keyword evidence="7 11" id="KW-0812">Transmembrane</keyword>
<dbReference type="EC" id="2.7.13.3" evidence="3"/>
<dbReference type="Pfam" id="PF17202">
    <property type="entry name" value="sCache_3_3"/>
    <property type="match status" value="1"/>
</dbReference>
<dbReference type="Gene3D" id="1.10.8.500">
    <property type="entry name" value="HAMP domain in histidine kinase"/>
    <property type="match status" value="1"/>
</dbReference>
<evidence type="ECO:0000256" key="1">
    <source>
        <dbReference type="ARBA" id="ARBA00000085"/>
    </source>
</evidence>
<dbReference type="InterPro" id="IPR029151">
    <property type="entry name" value="Sensor-like_sf"/>
</dbReference>
<protein>
    <recommendedName>
        <fullName evidence="3">histidine kinase</fullName>
        <ecNumber evidence="3">2.7.13.3</ecNumber>
    </recommendedName>
</protein>
<comment type="subcellular location">
    <subcellularLocation>
        <location evidence="2">Cell membrane</location>
        <topology evidence="2">Multi-pass membrane protein</topology>
    </subcellularLocation>
</comment>
<evidence type="ECO:0000259" key="12">
    <source>
        <dbReference type="Pfam" id="PF17202"/>
    </source>
</evidence>
<evidence type="ECO:0000256" key="3">
    <source>
        <dbReference type="ARBA" id="ARBA00012438"/>
    </source>
</evidence>
<dbReference type="RefSeq" id="WP_130179676.1">
    <property type="nucleotide sequence ID" value="NZ_CP035945.1"/>
</dbReference>
<sequence length="256" mass="28573">MKIKWKIVSASVGIIVLLTLSIVFFTHEEVNNLVFSESSEELQNYSNMGLQLFERACEGNWSVKDGKLFKGDTQINENYELIDDFTKGTQVLATVFENDTRITTNVQDESGKRMVGTQASTEVFEQVIKQGKPYSGTADILGKSAQTYYVPIKDESGTAIGMWFVGVYTNVVSEKIDTTMLIIIALAGVLLLAGIAVAYFLGDAIAKKIKVIQDRLHLMEEGKFNFQFEEKLLNRKDEVGAIARSSNNMQKKLQKS</sequence>
<proteinExistence type="predicted"/>
<evidence type="ECO:0000256" key="11">
    <source>
        <dbReference type="SAM" id="Phobius"/>
    </source>
</evidence>
<evidence type="ECO:0000256" key="7">
    <source>
        <dbReference type="ARBA" id="ARBA00022692"/>
    </source>
</evidence>
<gene>
    <name evidence="13" type="ORF">PMF13cell1_00457</name>
</gene>
<evidence type="ECO:0000256" key="8">
    <source>
        <dbReference type="ARBA" id="ARBA00022777"/>
    </source>
</evidence>
<dbReference type="CDD" id="cd06225">
    <property type="entry name" value="HAMP"/>
    <property type="match status" value="1"/>
</dbReference>
<feature type="transmembrane region" description="Helical" evidence="11">
    <location>
        <begin position="7"/>
        <end position="26"/>
    </location>
</feature>
<name>A0A4P6LV08_9FIRM</name>
<evidence type="ECO:0000313" key="14">
    <source>
        <dbReference type="Proteomes" id="UP000289794"/>
    </source>
</evidence>
<dbReference type="InterPro" id="IPR050398">
    <property type="entry name" value="HssS/ArlS-like"/>
</dbReference>
<dbReference type="GO" id="GO:0005886">
    <property type="term" value="C:plasma membrane"/>
    <property type="evidence" value="ECO:0007669"/>
    <property type="project" value="UniProtKB-SubCell"/>
</dbReference>
<dbReference type="EMBL" id="CP035945">
    <property type="protein sequence ID" value="QBE94960.1"/>
    <property type="molecule type" value="Genomic_DNA"/>
</dbReference>
<dbReference type="Gene3D" id="3.30.450.20">
    <property type="entry name" value="PAS domain"/>
    <property type="match status" value="1"/>
</dbReference>
<dbReference type="InterPro" id="IPR033463">
    <property type="entry name" value="sCache_3"/>
</dbReference>